<evidence type="ECO:0000313" key="2">
    <source>
        <dbReference type="EMBL" id="STF44348.1"/>
    </source>
</evidence>
<dbReference type="Gene3D" id="2.60.40.10">
    <property type="entry name" value="Immunoglobulins"/>
    <property type="match status" value="4"/>
</dbReference>
<reference evidence="2 3" key="1">
    <citation type="submission" date="2018-06" db="EMBL/GenBank/DDBJ databases">
        <authorList>
            <consortium name="Pathogen Informatics"/>
            <person name="Doyle S."/>
        </authorList>
    </citation>
    <scope>NUCLEOTIDE SEQUENCE [LARGE SCALE GENOMIC DNA]</scope>
    <source>
        <strain evidence="2 3">NCTC7928</strain>
    </source>
</reference>
<dbReference type="InterPro" id="IPR044016">
    <property type="entry name" value="Big_13"/>
</dbReference>
<dbReference type="InterPro" id="IPR049826">
    <property type="entry name" value="Ig-like_ice"/>
</dbReference>
<feature type="domain" description="Bacterial Ig-like" evidence="1">
    <location>
        <begin position="49"/>
        <end position="121"/>
    </location>
</feature>
<gene>
    <name evidence="2" type="primary">siiEA_4</name>
    <name evidence="2" type="ORF">NCTC7928_05076</name>
</gene>
<proteinExistence type="predicted"/>
<name>A0A376LJ88_ECOLX</name>
<dbReference type="Proteomes" id="UP000254877">
    <property type="component" value="Unassembled WGS sequence"/>
</dbReference>
<organism evidence="2 3">
    <name type="scientific">Escherichia coli</name>
    <dbReference type="NCBI Taxonomy" id="562"/>
    <lineage>
        <taxon>Bacteria</taxon>
        <taxon>Pseudomonadati</taxon>
        <taxon>Pseudomonadota</taxon>
        <taxon>Gammaproteobacteria</taxon>
        <taxon>Enterobacterales</taxon>
        <taxon>Enterobacteriaceae</taxon>
        <taxon>Escherichia</taxon>
    </lineage>
</organism>
<dbReference type="NCBIfam" id="NF033510">
    <property type="entry name" value="Ca_tandemer"/>
    <property type="match status" value="4"/>
</dbReference>
<accession>A0A376LJ88</accession>
<dbReference type="NCBIfam" id="NF012196">
    <property type="entry name" value="Ig_like_ice"/>
    <property type="match status" value="4"/>
</dbReference>
<evidence type="ECO:0000259" key="1">
    <source>
        <dbReference type="Pfam" id="PF19077"/>
    </source>
</evidence>
<feature type="domain" description="Bacterial Ig-like" evidence="1">
    <location>
        <begin position="246"/>
        <end position="317"/>
    </location>
</feature>
<protein>
    <submittedName>
        <fullName evidence="2">Adhesin for cattle intestine colonization</fullName>
    </submittedName>
</protein>
<dbReference type="EMBL" id="UGAB01000002">
    <property type="protein sequence ID" value="STF44348.1"/>
    <property type="molecule type" value="Genomic_DNA"/>
</dbReference>
<dbReference type="Pfam" id="PF19077">
    <property type="entry name" value="Big_13"/>
    <property type="match status" value="3"/>
</dbReference>
<sequence length="446" mass="44232">MQASVSTINGNTASATHAYSVDATAPTLTINTIATDDILNAAEVGNPLTISGSSTAEAGQTVTVTLNGVTYSGTVQADGSWSVSVPTADLSNLTASQYTVSASVSDKAGNPASATHGLAVDLTVPVLTINTVSGDDIINAAEHGQALVISGSSTGGEAGDVITVTLNSKTYTTTLDASGNWSVGVPLSDVTALGSGPQTITATITDAAGNSDDASRTVTVNLTAPTIGINTIASDDVINATEKGADLQITGTSNQPAGTTITVTLNGQNYTATTDSSGNWSATVPASAVSALGEANYTVTASVTDTAGNSNSASHNVLVNSALPAVTINAVATDDIINAAEAGNAQTISGQVTGAAAGDTVTVTLGGNTYTATVQANLSWSVSVPAADIQALGNGNLTVNASVTNGVGNTGSGSRDITIDANLPGLRSIPWRAMMLLTALSTIRRW</sequence>
<evidence type="ECO:0000313" key="3">
    <source>
        <dbReference type="Proteomes" id="UP000254877"/>
    </source>
</evidence>
<dbReference type="AlphaFoldDB" id="A0A376LJ88"/>
<feature type="domain" description="Bacterial Ig-like" evidence="1">
    <location>
        <begin position="156"/>
        <end position="220"/>
    </location>
</feature>
<dbReference type="InterPro" id="IPR013783">
    <property type="entry name" value="Ig-like_fold"/>
</dbReference>